<sequence length="58" mass="6164">MPNALSSWATPPQSTHSSLAPLILAVPFGVGRLLLGVFVLLCGWVEDVAAKRKPKLLP</sequence>
<name>A0ABU2ZCD4_9ACTN</name>
<evidence type="ECO:0000313" key="3">
    <source>
        <dbReference type="Proteomes" id="UP001180737"/>
    </source>
</evidence>
<gene>
    <name evidence="2" type="ORF">RM704_42575</name>
</gene>
<proteinExistence type="predicted"/>
<keyword evidence="1" id="KW-0812">Transmembrane</keyword>
<keyword evidence="1" id="KW-1133">Transmembrane helix</keyword>
<dbReference type="EMBL" id="JAVRFJ010000064">
    <property type="protein sequence ID" value="MDT0574065.1"/>
    <property type="molecule type" value="Genomic_DNA"/>
</dbReference>
<evidence type="ECO:0000256" key="1">
    <source>
        <dbReference type="SAM" id="Phobius"/>
    </source>
</evidence>
<comment type="caution">
    <text evidence="2">The sequence shown here is derived from an EMBL/GenBank/DDBJ whole genome shotgun (WGS) entry which is preliminary data.</text>
</comment>
<accession>A0ABU2ZCD4</accession>
<dbReference type="RefSeq" id="WP_157856709.1">
    <property type="nucleotide sequence ID" value="NZ_JAVRFJ010000064.1"/>
</dbReference>
<organism evidence="2 3">
    <name type="scientific">Streptomyces gottesmaniae</name>
    <dbReference type="NCBI Taxonomy" id="3075518"/>
    <lineage>
        <taxon>Bacteria</taxon>
        <taxon>Bacillati</taxon>
        <taxon>Actinomycetota</taxon>
        <taxon>Actinomycetes</taxon>
        <taxon>Kitasatosporales</taxon>
        <taxon>Streptomycetaceae</taxon>
        <taxon>Streptomyces</taxon>
    </lineage>
</organism>
<feature type="transmembrane region" description="Helical" evidence="1">
    <location>
        <begin position="20"/>
        <end position="45"/>
    </location>
</feature>
<evidence type="ECO:0000313" key="2">
    <source>
        <dbReference type="EMBL" id="MDT0574065.1"/>
    </source>
</evidence>
<keyword evidence="1" id="KW-0472">Membrane</keyword>
<dbReference type="Proteomes" id="UP001180737">
    <property type="component" value="Unassembled WGS sequence"/>
</dbReference>
<keyword evidence="3" id="KW-1185">Reference proteome</keyword>
<protein>
    <submittedName>
        <fullName evidence="2">Uncharacterized protein</fullName>
    </submittedName>
</protein>
<reference evidence="2" key="1">
    <citation type="submission" date="2024-05" db="EMBL/GenBank/DDBJ databases">
        <title>30 novel species of actinomycetes from the DSMZ collection.</title>
        <authorList>
            <person name="Nouioui I."/>
        </authorList>
    </citation>
    <scope>NUCLEOTIDE SEQUENCE</scope>
    <source>
        <strain evidence="2">DSM 3412</strain>
    </source>
</reference>